<reference evidence="1 2" key="1">
    <citation type="submission" date="2019-05" db="EMBL/GenBank/DDBJ databases">
        <authorList>
            <person name="Qu J.-H."/>
        </authorList>
    </citation>
    <scope>NUCLEOTIDE SEQUENCE [LARGE SCALE GENOMIC DNA]</scope>
    <source>
        <strain evidence="1 2">T17</strain>
    </source>
</reference>
<evidence type="ECO:0008006" key="3">
    <source>
        <dbReference type="Google" id="ProtNLM"/>
    </source>
</evidence>
<name>A0A5R9L4G1_9BACT</name>
<dbReference type="AlphaFoldDB" id="A0A5R9L4G1"/>
<protein>
    <recommendedName>
        <fullName evidence="3">Lipoprotein</fullName>
    </recommendedName>
</protein>
<keyword evidence="2" id="KW-1185">Reference proteome</keyword>
<dbReference type="Proteomes" id="UP000306402">
    <property type="component" value="Unassembled WGS sequence"/>
</dbReference>
<dbReference type="RefSeq" id="WP_138364515.1">
    <property type="nucleotide sequence ID" value="NZ_VCEJ01000002.1"/>
</dbReference>
<dbReference type="OrthoDB" id="163809at2"/>
<accession>A0A5R9L4G1</accession>
<evidence type="ECO:0000313" key="2">
    <source>
        <dbReference type="Proteomes" id="UP000306402"/>
    </source>
</evidence>
<gene>
    <name evidence="1" type="ORF">FEN17_06765</name>
</gene>
<proteinExistence type="predicted"/>
<dbReference type="EMBL" id="VCEJ01000002">
    <property type="protein sequence ID" value="TLV03308.1"/>
    <property type="molecule type" value="Genomic_DNA"/>
</dbReference>
<evidence type="ECO:0000313" key="1">
    <source>
        <dbReference type="EMBL" id="TLV03308.1"/>
    </source>
</evidence>
<organism evidence="1 2">
    <name type="scientific">Dyadobacter luticola</name>
    <dbReference type="NCBI Taxonomy" id="1979387"/>
    <lineage>
        <taxon>Bacteria</taxon>
        <taxon>Pseudomonadati</taxon>
        <taxon>Bacteroidota</taxon>
        <taxon>Cytophagia</taxon>
        <taxon>Cytophagales</taxon>
        <taxon>Spirosomataceae</taxon>
        <taxon>Dyadobacter</taxon>
    </lineage>
</organism>
<dbReference type="PROSITE" id="PS51257">
    <property type="entry name" value="PROKAR_LIPOPROTEIN"/>
    <property type="match status" value="1"/>
</dbReference>
<sequence length="142" mass="15623">MKKTILFAMLCLAAVACDKKENTATPQIESKATVVPYRQATTVSAAGESLKVDLREVSDSRCPIDAICITAGNAQVKFNVSDDKNQAEVNVTYKGDKNGDFQTFTLSGVNYVLRVSEVLPFPETTKQPKLEDYKVNVTIERK</sequence>
<comment type="caution">
    <text evidence="1">The sequence shown here is derived from an EMBL/GenBank/DDBJ whole genome shotgun (WGS) entry which is preliminary data.</text>
</comment>